<organism evidence="3 4">
    <name type="scientific">Acidaminobacter hydrogenoformans DSM 2784</name>
    <dbReference type="NCBI Taxonomy" id="1120920"/>
    <lineage>
        <taxon>Bacteria</taxon>
        <taxon>Bacillati</taxon>
        <taxon>Bacillota</taxon>
        <taxon>Clostridia</taxon>
        <taxon>Peptostreptococcales</taxon>
        <taxon>Acidaminobacteraceae</taxon>
        <taxon>Acidaminobacter</taxon>
    </lineage>
</organism>
<feature type="transmembrane region" description="Helical" evidence="2">
    <location>
        <begin position="598"/>
        <end position="617"/>
    </location>
</feature>
<feature type="transmembrane region" description="Helical" evidence="2">
    <location>
        <begin position="291"/>
        <end position="311"/>
    </location>
</feature>
<keyword evidence="1" id="KW-0175">Coiled coil</keyword>
<dbReference type="RefSeq" id="WP_092590270.1">
    <property type="nucleotide sequence ID" value="NZ_FMWL01000005.1"/>
</dbReference>
<evidence type="ECO:0000313" key="3">
    <source>
        <dbReference type="EMBL" id="SCZ78917.1"/>
    </source>
</evidence>
<dbReference type="EMBL" id="FMWL01000005">
    <property type="protein sequence ID" value="SCZ78917.1"/>
    <property type="molecule type" value="Genomic_DNA"/>
</dbReference>
<dbReference type="Proteomes" id="UP000199208">
    <property type="component" value="Unassembled WGS sequence"/>
</dbReference>
<keyword evidence="2" id="KW-0472">Membrane</keyword>
<feature type="coiled-coil region" evidence="1">
    <location>
        <begin position="27"/>
        <end position="73"/>
    </location>
</feature>
<feature type="transmembrane region" description="Helical" evidence="2">
    <location>
        <begin position="7"/>
        <end position="26"/>
    </location>
</feature>
<dbReference type="STRING" id="1120920.SAMN03080599_01506"/>
<protein>
    <submittedName>
        <fullName evidence="3">Uncharacterized protein</fullName>
    </submittedName>
</protein>
<evidence type="ECO:0000256" key="2">
    <source>
        <dbReference type="SAM" id="Phobius"/>
    </source>
</evidence>
<keyword evidence="2" id="KW-1133">Transmembrane helix</keyword>
<gene>
    <name evidence="3" type="ORF">SAMN03080599_01506</name>
</gene>
<evidence type="ECO:0000313" key="4">
    <source>
        <dbReference type="Proteomes" id="UP000199208"/>
    </source>
</evidence>
<evidence type="ECO:0000256" key="1">
    <source>
        <dbReference type="SAM" id="Coils"/>
    </source>
</evidence>
<feature type="transmembrane region" description="Helical" evidence="2">
    <location>
        <begin position="335"/>
        <end position="358"/>
    </location>
</feature>
<proteinExistence type="predicted"/>
<reference evidence="3 4" key="1">
    <citation type="submission" date="2016-10" db="EMBL/GenBank/DDBJ databases">
        <authorList>
            <person name="de Groot N.N."/>
        </authorList>
    </citation>
    <scope>NUCLEOTIDE SEQUENCE [LARGE SCALE GENOMIC DNA]</scope>
    <source>
        <strain evidence="3 4">DSM 2784</strain>
    </source>
</reference>
<name>A0A1G5RYB2_9FIRM</name>
<keyword evidence="2" id="KW-0812">Transmembrane</keyword>
<accession>A0A1G5RYB2</accession>
<sequence length="624" mass="69756">MLFSRSRVVIFLMFIFSFMAAIFIYTDELIEDQIEKLEADLLRLQAAMVTWVAEEFQDSASAYEAEIQLDEDRFAAQQLQIINSLISNAPTSAIKDETLVAEFSSGDFGQILDRGVVLYTGGLPDQVIDEAIRRLNENPKLDRVETTVRNFASGQAERYVLNFSRNEKLSGTVFTGRRIIEGASEVHLSAFALEDYLKDLFETRGYATIILNKSGRIVNAHDPGTIGKTLSQTDKNSGVSLFQMVVDHPDKKFDVLLEQPYEAYAIELDQGYMLLMKPSASDEGTSRINRVLGYGMIFFNLAIVTAVMMFLRKNHAFVIEKISLTEMQVKRRRQAAGFIVVVIVLGFALMILLINGLMSIQMTKLDFDKELQRFSDAMAGQYSEAYESLEDQNRIFNLEMKASKTERLVALFASLRKVPSELVRSYPSTASSGNYVANWMRVSQTTRELLLSQYGVDLGSVEDYTVLEGKAGGTGLTLIGYDAEKLNVWVIQALMGKAAEAQTFSWVPLASSAANIDGFFAHFSLKGADEVPFLEAVLPDSIAARQQAEQLGMELYLGEVQETIGIRRPERGSWIVYVPASDPLKGDLRRAAYDFTRVMSLATLILILVVAAGWRYYGRKEPIS</sequence>
<keyword evidence="4" id="KW-1185">Reference proteome</keyword>
<dbReference type="AlphaFoldDB" id="A0A1G5RYB2"/>